<reference evidence="8" key="1">
    <citation type="submission" date="2019-04" db="EMBL/GenBank/DDBJ databases">
        <title>Evolution of Biomass-Degrading Anaerobic Consortia Revealed by Metagenomics.</title>
        <authorList>
            <person name="Peng X."/>
        </authorList>
    </citation>
    <scope>NUCLEOTIDE SEQUENCE</scope>
    <source>
        <strain evidence="8">SIG18</strain>
    </source>
</reference>
<evidence type="ECO:0000256" key="1">
    <source>
        <dbReference type="ARBA" id="ARBA00004651"/>
    </source>
</evidence>
<evidence type="ECO:0000256" key="3">
    <source>
        <dbReference type="ARBA" id="ARBA00022692"/>
    </source>
</evidence>
<dbReference type="InterPro" id="IPR002656">
    <property type="entry name" value="Acyl_transf_3_dom"/>
</dbReference>
<sequence>MVLKKERIFYLDEIRALAIIFVIFIHVSKWFAWAETPNTLYCNFSSSFAVLGDLGVPLFFMISGALLLDRDYEFKSFFKRRFSRIFVPFVFWMAVVILFKVFLMDHAYGFDDIMNIIFKEGYVWFIWTLAGLYLFIPVLSPFIKKFKFKGAEYFLIIWIITFFSNVFHFIPPKINLTYFSGFLGYFVLGWYLSNKEFKWSDKAMIAISSIMFLVFTGIHLYVILYSIDLGNFYLTPIPVFQASGLYLFLRYSAKIAESGEGSLISKIYFGIKYSKLGKLILSLSLCSYGIYLTHYLFIWGFQILDETYNLFLRNPFKWIPFMILVVLMGSWALIWIFSKIPSLKKFSGT</sequence>
<evidence type="ECO:0000256" key="5">
    <source>
        <dbReference type="ARBA" id="ARBA00023136"/>
    </source>
</evidence>
<evidence type="ECO:0000313" key="8">
    <source>
        <dbReference type="EMBL" id="MBE6501049.1"/>
    </source>
</evidence>
<evidence type="ECO:0000259" key="7">
    <source>
        <dbReference type="Pfam" id="PF01757"/>
    </source>
</evidence>
<keyword evidence="8" id="KW-0012">Acyltransferase</keyword>
<comment type="subcellular location">
    <subcellularLocation>
        <location evidence="1">Cell membrane</location>
        <topology evidence="1">Multi-pass membrane protein</topology>
    </subcellularLocation>
</comment>
<evidence type="ECO:0000313" key="9">
    <source>
        <dbReference type="Proteomes" id="UP000783037"/>
    </source>
</evidence>
<feature type="transmembrane region" description="Helical" evidence="6">
    <location>
        <begin position="14"/>
        <end position="32"/>
    </location>
</feature>
<evidence type="ECO:0000256" key="2">
    <source>
        <dbReference type="ARBA" id="ARBA00022475"/>
    </source>
</evidence>
<keyword evidence="8" id="KW-0808">Transferase</keyword>
<feature type="transmembrane region" description="Helical" evidence="6">
    <location>
        <begin position="318"/>
        <end position="337"/>
    </location>
</feature>
<feature type="transmembrane region" description="Helical" evidence="6">
    <location>
        <begin position="44"/>
        <end position="68"/>
    </location>
</feature>
<dbReference type="EMBL" id="SUTK01000003">
    <property type="protein sequence ID" value="MBE6501049.1"/>
    <property type="molecule type" value="Genomic_DNA"/>
</dbReference>
<dbReference type="Proteomes" id="UP000783037">
    <property type="component" value="Unassembled WGS sequence"/>
</dbReference>
<dbReference type="GO" id="GO:0016413">
    <property type="term" value="F:O-acetyltransferase activity"/>
    <property type="evidence" value="ECO:0007669"/>
    <property type="project" value="TreeGrafter"/>
</dbReference>
<keyword evidence="4 6" id="KW-1133">Transmembrane helix</keyword>
<dbReference type="AlphaFoldDB" id="A0A8T3V868"/>
<feature type="transmembrane region" description="Helical" evidence="6">
    <location>
        <begin position="89"/>
        <end position="109"/>
    </location>
</feature>
<feature type="transmembrane region" description="Helical" evidence="6">
    <location>
        <begin position="230"/>
        <end position="249"/>
    </location>
</feature>
<feature type="transmembrane region" description="Helical" evidence="6">
    <location>
        <begin position="121"/>
        <end position="139"/>
    </location>
</feature>
<dbReference type="PANTHER" id="PTHR40074:SF2">
    <property type="entry name" value="O-ACETYLTRANSFERASE WECH"/>
    <property type="match status" value="1"/>
</dbReference>
<organism evidence="8 9">
    <name type="scientific">Methanobrevibacter thaueri</name>
    <dbReference type="NCBI Taxonomy" id="190975"/>
    <lineage>
        <taxon>Archaea</taxon>
        <taxon>Methanobacteriati</taxon>
        <taxon>Methanobacteriota</taxon>
        <taxon>Methanomada group</taxon>
        <taxon>Methanobacteria</taxon>
        <taxon>Methanobacteriales</taxon>
        <taxon>Methanobacteriaceae</taxon>
        <taxon>Methanobrevibacter</taxon>
    </lineage>
</organism>
<feature type="domain" description="Acyltransferase 3" evidence="7">
    <location>
        <begin position="9"/>
        <end position="335"/>
    </location>
</feature>
<feature type="transmembrane region" description="Helical" evidence="6">
    <location>
        <begin position="205"/>
        <end position="224"/>
    </location>
</feature>
<keyword evidence="3 6" id="KW-0812">Transmembrane</keyword>
<feature type="transmembrane region" description="Helical" evidence="6">
    <location>
        <begin position="176"/>
        <end position="193"/>
    </location>
</feature>
<evidence type="ECO:0000256" key="6">
    <source>
        <dbReference type="SAM" id="Phobius"/>
    </source>
</evidence>
<dbReference type="GO" id="GO:0005886">
    <property type="term" value="C:plasma membrane"/>
    <property type="evidence" value="ECO:0007669"/>
    <property type="project" value="UniProtKB-SubCell"/>
</dbReference>
<name>A0A8T3V868_9EURY</name>
<keyword evidence="5 6" id="KW-0472">Membrane</keyword>
<dbReference type="RefSeq" id="WP_303738169.1">
    <property type="nucleotide sequence ID" value="NZ_SUTK01000003.1"/>
</dbReference>
<gene>
    <name evidence="8" type="ORF">E7Z79_01255</name>
</gene>
<keyword evidence="2" id="KW-1003">Cell membrane</keyword>
<feature type="transmembrane region" description="Helical" evidence="6">
    <location>
        <begin position="151"/>
        <end position="170"/>
    </location>
</feature>
<protein>
    <submittedName>
        <fullName evidence="8">Acyltransferase</fullName>
    </submittedName>
</protein>
<dbReference type="PANTHER" id="PTHR40074">
    <property type="entry name" value="O-ACETYLTRANSFERASE WECH"/>
    <property type="match status" value="1"/>
</dbReference>
<feature type="transmembrane region" description="Helical" evidence="6">
    <location>
        <begin position="279"/>
        <end position="298"/>
    </location>
</feature>
<dbReference type="GO" id="GO:0009246">
    <property type="term" value="P:enterobacterial common antigen biosynthetic process"/>
    <property type="evidence" value="ECO:0007669"/>
    <property type="project" value="TreeGrafter"/>
</dbReference>
<proteinExistence type="predicted"/>
<comment type="caution">
    <text evidence="8">The sequence shown here is derived from an EMBL/GenBank/DDBJ whole genome shotgun (WGS) entry which is preliminary data.</text>
</comment>
<evidence type="ECO:0000256" key="4">
    <source>
        <dbReference type="ARBA" id="ARBA00022989"/>
    </source>
</evidence>
<dbReference type="Pfam" id="PF01757">
    <property type="entry name" value="Acyl_transf_3"/>
    <property type="match status" value="1"/>
</dbReference>
<accession>A0A8T3V868</accession>